<protein>
    <submittedName>
        <fullName evidence="1">Uncharacterized protein</fullName>
    </submittedName>
</protein>
<organism evidence="1 2">
    <name type="scientific">Cichorium intybus</name>
    <name type="common">Chicory</name>
    <dbReference type="NCBI Taxonomy" id="13427"/>
    <lineage>
        <taxon>Eukaryota</taxon>
        <taxon>Viridiplantae</taxon>
        <taxon>Streptophyta</taxon>
        <taxon>Embryophyta</taxon>
        <taxon>Tracheophyta</taxon>
        <taxon>Spermatophyta</taxon>
        <taxon>Magnoliopsida</taxon>
        <taxon>eudicotyledons</taxon>
        <taxon>Gunneridae</taxon>
        <taxon>Pentapetalae</taxon>
        <taxon>asterids</taxon>
        <taxon>campanulids</taxon>
        <taxon>Asterales</taxon>
        <taxon>Asteraceae</taxon>
        <taxon>Cichorioideae</taxon>
        <taxon>Cichorieae</taxon>
        <taxon>Cichoriinae</taxon>
        <taxon>Cichorium</taxon>
    </lineage>
</organism>
<keyword evidence="2" id="KW-1185">Reference proteome</keyword>
<proteinExistence type="predicted"/>
<accession>A0ACB9EY47</accession>
<evidence type="ECO:0000313" key="1">
    <source>
        <dbReference type="EMBL" id="KAI3763615.1"/>
    </source>
</evidence>
<comment type="caution">
    <text evidence="1">The sequence shown here is derived from an EMBL/GenBank/DDBJ whole genome shotgun (WGS) entry which is preliminary data.</text>
</comment>
<reference evidence="2" key="1">
    <citation type="journal article" date="2022" name="Mol. Ecol. Resour.">
        <title>The genomes of chicory, endive, great burdock and yacon provide insights into Asteraceae palaeo-polyploidization history and plant inulin production.</title>
        <authorList>
            <person name="Fan W."/>
            <person name="Wang S."/>
            <person name="Wang H."/>
            <person name="Wang A."/>
            <person name="Jiang F."/>
            <person name="Liu H."/>
            <person name="Zhao H."/>
            <person name="Xu D."/>
            <person name="Zhang Y."/>
        </authorList>
    </citation>
    <scope>NUCLEOTIDE SEQUENCE [LARGE SCALE GENOMIC DNA]</scope>
    <source>
        <strain evidence="2">cv. Punajuju</strain>
    </source>
</reference>
<reference evidence="1 2" key="2">
    <citation type="journal article" date="2022" name="Mol. Ecol. Resour.">
        <title>The genomes of chicory, endive, great burdock and yacon provide insights into Asteraceae paleo-polyploidization history and plant inulin production.</title>
        <authorList>
            <person name="Fan W."/>
            <person name="Wang S."/>
            <person name="Wang H."/>
            <person name="Wang A."/>
            <person name="Jiang F."/>
            <person name="Liu H."/>
            <person name="Zhao H."/>
            <person name="Xu D."/>
            <person name="Zhang Y."/>
        </authorList>
    </citation>
    <scope>NUCLEOTIDE SEQUENCE [LARGE SCALE GENOMIC DNA]</scope>
    <source>
        <strain evidence="2">cv. Punajuju</strain>
        <tissue evidence="1">Leaves</tissue>
    </source>
</reference>
<evidence type="ECO:0000313" key="2">
    <source>
        <dbReference type="Proteomes" id="UP001055811"/>
    </source>
</evidence>
<sequence>MGQVVQMVEKRFIDDLRFKRLAWLNIIGLPIHLRSQENYINSGDLEFDDEDADEENEAGDDCEDEEMGFLPRGKKRMRMWNYKKRERKR</sequence>
<name>A0ACB9EY47_CICIN</name>
<gene>
    <name evidence="1" type="ORF">L2E82_13591</name>
</gene>
<dbReference type="Proteomes" id="UP001055811">
    <property type="component" value="Linkage Group LG03"/>
</dbReference>
<dbReference type="EMBL" id="CM042011">
    <property type="protein sequence ID" value="KAI3763615.1"/>
    <property type="molecule type" value="Genomic_DNA"/>
</dbReference>